<dbReference type="Pfam" id="PF03480">
    <property type="entry name" value="DctP"/>
    <property type="match status" value="1"/>
</dbReference>
<dbReference type="PANTHER" id="PTHR33376">
    <property type="match status" value="1"/>
</dbReference>
<dbReference type="NCBIfam" id="NF037995">
    <property type="entry name" value="TRAP_S1"/>
    <property type="match status" value="1"/>
</dbReference>
<dbReference type="EMBL" id="CYPR01000213">
    <property type="protein sequence ID" value="CUH40504.1"/>
    <property type="molecule type" value="Genomic_DNA"/>
</dbReference>
<dbReference type="InterPro" id="IPR018389">
    <property type="entry name" value="DctP_fam"/>
</dbReference>
<proteinExistence type="predicted"/>
<name>A0A0M7BF79_9RHOB</name>
<evidence type="ECO:0000313" key="6">
    <source>
        <dbReference type="Proteomes" id="UP000049455"/>
    </source>
</evidence>
<evidence type="ECO:0000256" key="2">
    <source>
        <dbReference type="ARBA" id="ARBA00022729"/>
    </source>
</evidence>
<keyword evidence="5" id="KW-0675">Receptor</keyword>
<feature type="chain" id="PRO_5005810041" evidence="4">
    <location>
        <begin position="22"/>
        <end position="347"/>
    </location>
</feature>
<dbReference type="RefSeq" id="WP_055664539.1">
    <property type="nucleotide sequence ID" value="NZ_CYPR01000213.1"/>
</dbReference>
<dbReference type="OrthoDB" id="7672577at2"/>
<evidence type="ECO:0000313" key="5">
    <source>
        <dbReference type="EMBL" id="CUH40504.1"/>
    </source>
</evidence>
<organism evidence="5 6">
    <name type="scientific">Jannaschia seosinensis</name>
    <dbReference type="NCBI Taxonomy" id="313367"/>
    <lineage>
        <taxon>Bacteria</taxon>
        <taxon>Pseudomonadati</taxon>
        <taxon>Pseudomonadota</taxon>
        <taxon>Alphaproteobacteria</taxon>
        <taxon>Rhodobacterales</taxon>
        <taxon>Roseobacteraceae</taxon>
        <taxon>Jannaschia</taxon>
    </lineage>
</organism>
<keyword evidence="2 4" id="KW-0732">Signal</keyword>
<gene>
    <name evidence="5" type="primary">yiaO_3</name>
    <name evidence="5" type="ORF">JSE7799_03238</name>
</gene>
<keyword evidence="3" id="KW-0574">Periplasm</keyword>
<dbReference type="STRING" id="313367.JSE7799_03238"/>
<keyword evidence="6" id="KW-1185">Reference proteome</keyword>
<dbReference type="PANTHER" id="PTHR33376:SF15">
    <property type="entry name" value="BLL6794 PROTEIN"/>
    <property type="match status" value="1"/>
</dbReference>
<reference evidence="5 6" key="1">
    <citation type="submission" date="2015-09" db="EMBL/GenBank/DDBJ databases">
        <authorList>
            <person name="Jackson K.R."/>
            <person name="Lunt B.L."/>
            <person name="Fisher J.N.B."/>
            <person name="Gardner A.V."/>
            <person name="Bailey M.E."/>
            <person name="Deus L.M."/>
            <person name="Earl A.S."/>
            <person name="Gibby P.D."/>
            <person name="Hartmann K.A."/>
            <person name="Liu J.E."/>
            <person name="Manci A.M."/>
            <person name="Nielsen D.A."/>
            <person name="Solomon M.B."/>
            <person name="Breakwell D.P."/>
            <person name="Burnett S.H."/>
            <person name="Grose J.H."/>
        </authorList>
    </citation>
    <scope>NUCLEOTIDE SEQUENCE [LARGE SCALE GENOMIC DNA]</scope>
    <source>
        <strain evidence="5 6">CECT 7799</strain>
    </source>
</reference>
<accession>A0A0M7BF79</accession>
<feature type="signal peptide" evidence="4">
    <location>
        <begin position="1"/>
        <end position="21"/>
    </location>
</feature>
<dbReference type="CDD" id="cd13666">
    <property type="entry name" value="PBP2_TRAP_DctP_like_1"/>
    <property type="match status" value="1"/>
</dbReference>
<dbReference type="Proteomes" id="UP000049455">
    <property type="component" value="Unassembled WGS sequence"/>
</dbReference>
<sequence length="347" mass="37190">MTKFLTSAAVALALTAGAAAAQTTLYFGEAGPNRGARADAINFFTGQVEELSGGDLSFDTQWGGALFKAGAARSALADGVADAGTIIAVYFPQEMAAYGIADLPINNPDPWVGMKATDDLMRSNAQIQQDLANQNLVYIGTFTTSAVHIGCVGATINSVDDIAGLKVRGVGAYGQAFADQGANLVSMSIYDAYQGLDSGLIDCSQGYSYVVPALQWQEVIDSYTLLDWGQVGALGVFMNKDIFDSLTQEQQDVLMEAGRRIPDELGRILATENEAAVQMMRDKGIEVVELPEAERAKLVEAGSTYVESWKDTVSGMGMDGEAMLTEYRGLIDEYTQERDAQGYPWER</sequence>
<evidence type="ECO:0000256" key="1">
    <source>
        <dbReference type="ARBA" id="ARBA00004418"/>
    </source>
</evidence>
<dbReference type="AlphaFoldDB" id="A0A0M7BF79"/>
<evidence type="ECO:0000256" key="4">
    <source>
        <dbReference type="SAM" id="SignalP"/>
    </source>
</evidence>
<comment type="subcellular location">
    <subcellularLocation>
        <location evidence="1">Periplasm</location>
    </subcellularLocation>
</comment>
<dbReference type="Gene3D" id="3.40.190.170">
    <property type="entry name" value="Bacterial extracellular solute-binding protein, family 7"/>
    <property type="match status" value="1"/>
</dbReference>
<evidence type="ECO:0000256" key="3">
    <source>
        <dbReference type="ARBA" id="ARBA00022764"/>
    </source>
</evidence>
<protein>
    <submittedName>
        <fullName evidence="5">Extracytoplasmic solute receptor protein YiaO</fullName>
    </submittedName>
</protein>
<dbReference type="GO" id="GO:0042597">
    <property type="term" value="C:periplasmic space"/>
    <property type="evidence" value="ECO:0007669"/>
    <property type="project" value="UniProtKB-SubCell"/>
</dbReference>
<dbReference type="GO" id="GO:0055085">
    <property type="term" value="P:transmembrane transport"/>
    <property type="evidence" value="ECO:0007669"/>
    <property type="project" value="InterPro"/>
</dbReference>
<dbReference type="InterPro" id="IPR038404">
    <property type="entry name" value="TRAP_DctP_sf"/>
</dbReference>